<name>A0A179F198_METCM</name>
<dbReference type="GO" id="GO:0009066">
    <property type="term" value="P:aspartate family amino acid metabolic process"/>
    <property type="evidence" value="ECO:0007669"/>
    <property type="project" value="UniProtKB-ARBA"/>
</dbReference>
<feature type="binding site" evidence="3">
    <location>
        <position position="68"/>
    </location>
    <ligand>
        <name>substrate</name>
    </ligand>
</feature>
<dbReference type="OrthoDB" id="542841at2759"/>
<dbReference type="InterPro" id="IPR036152">
    <property type="entry name" value="Asp/glu_Ase-like_sf"/>
</dbReference>
<evidence type="ECO:0000259" key="7">
    <source>
        <dbReference type="Pfam" id="PF17763"/>
    </source>
</evidence>
<gene>
    <name evidence="8" type="ORF">VFPPC_11529</name>
</gene>
<proteinExistence type="predicted"/>
<evidence type="ECO:0000313" key="8">
    <source>
        <dbReference type="EMBL" id="OAQ59030.1"/>
    </source>
</evidence>
<dbReference type="Pfam" id="PF17763">
    <property type="entry name" value="Asparaginase_C"/>
    <property type="match status" value="1"/>
</dbReference>
<comment type="caution">
    <text evidence="8">The sequence shown here is derived from an EMBL/GenBank/DDBJ whole genome shotgun (WGS) entry which is preliminary data.</text>
</comment>
<evidence type="ECO:0000256" key="1">
    <source>
        <dbReference type="ARBA" id="ARBA00012920"/>
    </source>
</evidence>
<sequence length="341" mass="36940">MGRQRKLREIVIIDTGGTITAISSDPAATAGYECGELSVKDMLKEHPRLTEKAQIKVINLKRKGREGSPDTTSSDRLNLTVEVQRQLNAGADAVIMLHGTDTLLMTAFSLSITIQPTRTIILTGATLPSNCHGADGDKNMLCALVLGLLGLAGVHIVFDFEILQPLYTRKLTTASSRPFYSFTGPIATFKNSVPRFFNEPTRPVDLWYFDVTSLGALPDVVILPYQDDMDEGRFLSATANAKGVVLGGVGDGSWPKSLKKLIQARSNNIPVVISSDSFGFIVAEYCYGLGPFCIGSGYLDPSQSRLLLQYCLAAGYTTPAAIKDLFERQTPTDLDALLAKL</sequence>
<feature type="domain" description="Asparaginase/glutaminase C-terminal" evidence="7">
    <location>
        <begin position="220"/>
        <end position="326"/>
    </location>
</feature>
<dbReference type="Gene3D" id="3.40.50.40">
    <property type="match status" value="1"/>
</dbReference>
<dbReference type="AlphaFoldDB" id="A0A179F198"/>
<evidence type="ECO:0000256" key="3">
    <source>
        <dbReference type="PIRSR" id="PIRSR001220-2"/>
    </source>
</evidence>
<dbReference type="PIRSF" id="PIRSF500176">
    <property type="entry name" value="L_ASNase"/>
    <property type="match status" value="1"/>
</dbReference>
<dbReference type="SMART" id="SM00870">
    <property type="entry name" value="Asparaginase"/>
    <property type="match status" value="1"/>
</dbReference>
<dbReference type="GO" id="GO:0004067">
    <property type="term" value="F:asparaginase activity"/>
    <property type="evidence" value="ECO:0007669"/>
    <property type="project" value="UniProtKB-UniRule"/>
</dbReference>
<dbReference type="PIRSF" id="PIRSF001220">
    <property type="entry name" value="L-ASNase_gatD"/>
    <property type="match status" value="1"/>
</dbReference>
<dbReference type="EMBL" id="LSBJ02000012">
    <property type="protein sequence ID" value="OAQ59030.1"/>
    <property type="molecule type" value="Genomic_DNA"/>
</dbReference>
<dbReference type="PRINTS" id="PR00139">
    <property type="entry name" value="ASNGLNASE"/>
</dbReference>
<evidence type="ECO:0000313" key="9">
    <source>
        <dbReference type="Proteomes" id="UP000078397"/>
    </source>
</evidence>
<dbReference type="InterPro" id="IPR037152">
    <property type="entry name" value="L-asparaginase_N_sf"/>
</dbReference>
<dbReference type="InterPro" id="IPR006034">
    <property type="entry name" value="Asparaginase/glutaminase-like"/>
</dbReference>
<organism evidence="8 9">
    <name type="scientific">Pochonia chlamydosporia 170</name>
    <dbReference type="NCBI Taxonomy" id="1380566"/>
    <lineage>
        <taxon>Eukaryota</taxon>
        <taxon>Fungi</taxon>
        <taxon>Dikarya</taxon>
        <taxon>Ascomycota</taxon>
        <taxon>Pezizomycotina</taxon>
        <taxon>Sordariomycetes</taxon>
        <taxon>Hypocreomycetidae</taxon>
        <taxon>Hypocreales</taxon>
        <taxon>Clavicipitaceae</taxon>
        <taxon>Pochonia</taxon>
    </lineage>
</organism>
<accession>A0A179F198</accession>
<evidence type="ECO:0000256" key="5">
    <source>
        <dbReference type="SAM" id="Phobius"/>
    </source>
</evidence>
<feature type="binding site" evidence="3">
    <location>
        <begin position="100"/>
        <end position="101"/>
    </location>
    <ligand>
        <name>substrate</name>
    </ligand>
</feature>
<dbReference type="Proteomes" id="UP000078397">
    <property type="component" value="Unassembled WGS sequence"/>
</dbReference>
<dbReference type="KEGG" id="pchm:VFPPC_11529"/>
<dbReference type="InterPro" id="IPR027474">
    <property type="entry name" value="L-asparaginase_N"/>
</dbReference>
<reference evidence="8 9" key="1">
    <citation type="journal article" date="2016" name="PLoS Pathog.">
        <title>Biosynthesis of antibiotic leucinostatins in bio-control fungus Purpureocillium lilacinum and their inhibition on phytophthora revealed by genome mining.</title>
        <authorList>
            <person name="Wang G."/>
            <person name="Liu Z."/>
            <person name="Lin R."/>
            <person name="Li E."/>
            <person name="Mao Z."/>
            <person name="Ling J."/>
            <person name="Yang Y."/>
            <person name="Yin W.B."/>
            <person name="Xie B."/>
        </authorList>
    </citation>
    <scope>NUCLEOTIDE SEQUENCE [LARGE SCALE GENOMIC DNA]</scope>
    <source>
        <strain evidence="8">170</strain>
    </source>
</reference>
<dbReference type="PROSITE" id="PS00917">
    <property type="entry name" value="ASN_GLN_ASE_2"/>
    <property type="match status" value="1"/>
</dbReference>
<dbReference type="GeneID" id="28853682"/>
<evidence type="ECO:0000256" key="2">
    <source>
        <dbReference type="PIRSR" id="PIRSR001220-1"/>
    </source>
</evidence>
<dbReference type="Gene3D" id="3.40.50.1170">
    <property type="entry name" value="L-asparaginase, N-terminal domain"/>
    <property type="match status" value="1"/>
</dbReference>
<feature type="transmembrane region" description="Helical" evidence="5">
    <location>
        <begin position="140"/>
        <end position="158"/>
    </location>
</feature>
<dbReference type="RefSeq" id="XP_018137110.1">
    <property type="nucleotide sequence ID" value="XM_018289688.1"/>
</dbReference>
<dbReference type="PROSITE" id="PS51732">
    <property type="entry name" value="ASN_GLN_ASE_3"/>
    <property type="match status" value="1"/>
</dbReference>
<dbReference type="EC" id="3.5.1.1" evidence="1"/>
<dbReference type="InterPro" id="IPR040919">
    <property type="entry name" value="Asparaginase_C"/>
</dbReference>
<dbReference type="InterPro" id="IPR027475">
    <property type="entry name" value="Asparaginase/glutaminase_AS2"/>
</dbReference>
<dbReference type="STRING" id="1380566.A0A179F198"/>
<dbReference type="PANTHER" id="PTHR11707">
    <property type="entry name" value="L-ASPARAGINASE"/>
    <property type="match status" value="1"/>
</dbReference>
<feature type="domain" description="L-asparaginase N-terminal" evidence="6">
    <location>
        <begin position="10"/>
        <end position="200"/>
    </location>
</feature>
<protein>
    <recommendedName>
        <fullName evidence="1">asparaginase</fullName>
        <ecNumber evidence="1">3.5.1.1</ecNumber>
    </recommendedName>
</protein>
<keyword evidence="5" id="KW-1133">Transmembrane helix</keyword>
<evidence type="ECO:0000259" key="6">
    <source>
        <dbReference type="Pfam" id="PF00710"/>
    </source>
</evidence>
<dbReference type="Pfam" id="PF00710">
    <property type="entry name" value="Asparaginase"/>
    <property type="match status" value="1"/>
</dbReference>
<keyword evidence="5" id="KW-0812">Transmembrane</keyword>
<dbReference type="PANTHER" id="PTHR11707:SF28">
    <property type="entry name" value="60 KDA LYSOPHOSPHOLIPASE"/>
    <property type="match status" value="1"/>
</dbReference>
<dbReference type="InterPro" id="IPR027473">
    <property type="entry name" value="L-asparaginase_C"/>
</dbReference>
<evidence type="ECO:0000256" key="4">
    <source>
        <dbReference type="PROSITE-ProRule" id="PRU10100"/>
    </source>
</evidence>
<keyword evidence="9" id="KW-1185">Reference proteome</keyword>
<feature type="active site" description="O-isoaspartyl threonine intermediate" evidence="2">
    <location>
        <position position="18"/>
    </location>
</feature>
<keyword evidence="5" id="KW-0472">Membrane</keyword>
<dbReference type="SUPFAM" id="SSF53774">
    <property type="entry name" value="Glutaminase/Asparaginase"/>
    <property type="match status" value="1"/>
</dbReference>
<feature type="active site" evidence="4">
    <location>
        <position position="100"/>
    </location>
</feature>